<proteinExistence type="predicted"/>
<feature type="compositionally biased region" description="Low complexity" evidence="1">
    <location>
        <begin position="15"/>
        <end position="27"/>
    </location>
</feature>
<feature type="domain" description="Putative restriction endonuclease" evidence="2">
    <location>
        <begin position="49"/>
        <end position="203"/>
    </location>
</feature>
<protein>
    <submittedName>
        <fullName evidence="3">Uma2 family endonuclease</fullName>
    </submittedName>
</protein>
<dbReference type="InterPro" id="IPR008538">
    <property type="entry name" value="Uma2"/>
</dbReference>
<dbReference type="PANTHER" id="PTHR33352:SF3">
    <property type="entry name" value="SLR1612 PROTEIN"/>
    <property type="match status" value="1"/>
</dbReference>
<evidence type="ECO:0000256" key="1">
    <source>
        <dbReference type="SAM" id="MobiDB-lite"/>
    </source>
</evidence>
<dbReference type="AlphaFoldDB" id="A0AA96WAJ4"/>
<reference evidence="3" key="1">
    <citation type="submission" date="2020-05" db="EMBL/GenBank/DDBJ databases">
        <authorList>
            <person name="Zhu T."/>
            <person name="Keshari N."/>
            <person name="Lu X."/>
        </authorList>
    </citation>
    <scope>NUCLEOTIDE SEQUENCE</scope>
    <source>
        <strain evidence="3">NK1-12</strain>
    </source>
</reference>
<dbReference type="SUPFAM" id="SSF52980">
    <property type="entry name" value="Restriction endonuclease-like"/>
    <property type="match status" value="1"/>
</dbReference>
<dbReference type="EMBL" id="CP053586">
    <property type="protein sequence ID" value="WNZ21519.1"/>
    <property type="molecule type" value="Genomic_DNA"/>
</dbReference>
<dbReference type="PANTHER" id="PTHR33352">
    <property type="entry name" value="SLR1095 PROTEIN"/>
    <property type="match status" value="1"/>
</dbReference>
<dbReference type="RefSeq" id="WP_316432765.1">
    <property type="nucleotide sequence ID" value="NZ_CP053586.1"/>
</dbReference>
<feature type="region of interest" description="Disordered" evidence="1">
    <location>
        <begin position="1"/>
        <end position="48"/>
    </location>
</feature>
<dbReference type="CDD" id="cd06260">
    <property type="entry name" value="DUF820-like"/>
    <property type="match status" value="1"/>
</dbReference>
<evidence type="ECO:0000259" key="2">
    <source>
        <dbReference type="Pfam" id="PF05685"/>
    </source>
</evidence>
<keyword evidence="3" id="KW-0255">Endonuclease</keyword>
<gene>
    <name evidence="3" type="ORF">HJG54_00660</name>
</gene>
<feature type="compositionally biased region" description="Basic and acidic residues" evidence="1">
    <location>
        <begin position="234"/>
        <end position="259"/>
    </location>
</feature>
<accession>A0AA96WAJ4</accession>
<keyword evidence="3" id="KW-0540">Nuclease</keyword>
<organism evidence="3">
    <name type="scientific">Leptolyngbya sp. NK1-12</name>
    <dbReference type="NCBI Taxonomy" id="2547451"/>
    <lineage>
        <taxon>Bacteria</taxon>
        <taxon>Bacillati</taxon>
        <taxon>Cyanobacteriota</taxon>
        <taxon>Cyanophyceae</taxon>
        <taxon>Leptolyngbyales</taxon>
        <taxon>Leptolyngbyaceae</taxon>
        <taxon>Leptolyngbya group</taxon>
        <taxon>Leptolyngbya</taxon>
    </lineage>
</organism>
<dbReference type="GO" id="GO:0004519">
    <property type="term" value="F:endonuclease activity"/>
    <property type="evidence" value="ECO:0007669"/>
    <property type="project" value="UniProtKB-KW"/>
</dbReference>
<dbReference type="InterPro" id="IPR011335">
    <property type="entry name" value="Restrct_endonuc-II-like"/>
</dbReference>
<evidence type="ECO:0000313" key="3">
    <source>
        <dbReference type="EMBL" id="WNZ21519.1"/>
    </source>
</evidence>
<dbReference type="InterPro" id="IPR012296">
    <property type="entry name" value="Nuclease_put_TT1808"/>
</dbReference>
<keyword evidence="3" id="KW-0378">Hydrolase</keyword>
<dbReference type="Gene3D" id="3.90.1570.10">
    <property type="entry name" value="tt1808, chain A"/>
    <property type="match status" value="1"/>
</dbReference>
<feature type="region of interest" description="Disordered" evidence="1">
    <location>
        <begin position="234"/>
        <end position="263"/>
    </location>
</feature>
<sequence>MSSLSNPEIQDKVQDQPQDQTTDLQSQETSEATAELGDSLEDGIVFPPGDLYSDEPPMETEFHLRQMILLLQCLEAWWRGRQDFYACGNMTIYYSPRQLKSEHFRGPDFFVVLGTDRKPRKSWVVWEEGGQYPNLIIEILSDSTANTDRGLKKQIYQNIFRTPEYFWFDPSTQEFKGFQLLAGVYQDLQPDSRGWLWSQQLELYLGVYESKLRFFTPDGELILNPEEAALQEIQRAEQEKQRAEQEKQRAEQEKQRAEQAEQQAARLAAKLRELGIDPSQV</sequence>
<dbReference type="Pfam" id="PF05685">
    <property type="entry name" value="Uma2"/>
    <property type="match status" value="1"/>
</dbReference>
<name>A0AA96WAJ4_9CYAN</name>